<reference evidence="2 3" key="1">
    <citation type="submission" date="2021-05" db="EMBL/GenBank/DDBJ databases">
        <title>Pangenome of Leuconostoc gelidum warrants species status for Leuconostoc gelidum subsp. gasicomitatum.</title>
        <authorList>
            <person name="Johansson P."/>
            <person name="Sade E."/>
            <person name="Hultman J."/>
            <person name="Auvinen P."/>
            <person name="Bjorkroth J."/>
        </authorList>
    </citation>
    <scope>NUCLEOTIDE SEQUENCE [LARGE SCALE GENOMIC DNA]</scope>
    <source>
        <strain evidence="2 3">AMKR21</strain>
    </source>
</reference>
<gene>
    <name evidence="2" type="ORF">KIJ07_01850</name>
</gene>
<dbReference type="Proteomes" id="UP000705994">
    <property type="component" value="Unassembled WGS sequence"/>
</dbReference>
<keyword evidence="1" id="KW-0472">Membrane</keyword>
<evidence type="ECO:0000256" key="1">
    <source>
        <dbReference type="SAM" id="Phobius"/>
    </source>
</evidence>
<evidence type="ECO:0000313" key="2">
    <source>
        <dbReference type="EMBL" id="MBZ5999174.1"/>
    </source>
</evidence>
<keyword evidence="3" id="KW-1185">Reference proteome</keyword>
<dbReference type="RefSeq" id="WP_224145611.1">
    <property type="nucleotide sequence ID" value="NZ_JAHBFO010000026.1"/>
</dbReference>
<feature type="transmembrane region" description="Helical" evidence="1">
    <location>
        <begin position="27"/>
        <end position="46"/>
    </location>
</feature>
<sequence>MSTEKKKEKPIKIPKAHILNLGRVRKIVLLILMGLFLYFSCILILANATANKIKVLQNTVTNLSAKMNQESAGTTSYNPLVGEYLTNFLNLYYSSSTSDSDKRTQ</sequence>
<accession>A0ABS7V232</accession>
<comment type="caution">
    <text evidence="2">The sequence shown here is derived from an EMBL/GenBank/DDBJ whole genome shotgun (WGS) entry which is preliminary data.</text>
</comment>
<organism evidence="2 3">
    <name type="scientific">Leuconostoc gelidum subsp. gelidum</name>
    <dbReference type="NCBI Taxonomy" id="1607839"/>
    <lineage>
        <taxon>Bacteria</taxon>
        <taxon>Bacillati</taxon>
        <taxon>Bacillota</taxon>
        <taxon>Bacilli</taxon>
        <taxon>Lactobacillales</taxon>
        <taxon>Lactobacillaceae</taxon>
        <taxon>Leuconostoc</taxon>
        <taxon>Leuconostoc gelidum group</taxon>
    </lineage>
</organism>
<name>A0ABS7V232_LEUGE</name>
<evidence type="ECO:0000313" key="3">
    <source>
        <dbReference type="Proteomes" id="UP000705994"/>
    </source>
</evidence>
<proteinExistence type="predicted"/>
<dbReference type="EMBL" id="JAHBFX010000001">
    <property type="protein sequence ID" value="MBZ5999174.1"/>
    <property type="molecule type" value="Genomic_DNA"/>
</dbReference>
<keyword evidence="1" id="KW-1133">Transmembrane helix</keyword>
<keyword evidence="1" id="KW-0812">Transmembrane</keyword>
<protein>
    <submittedName>
        <fullName evidence="2">Uncharacterized protein</fullName>
    </submittedName>
</protein>